<dbReference type="InterPro" id="IPR017900">
    <property type="entry name" value="4Fe4S_Fe_S_CS"/>
</dbReference>
<dbReference type="KEGG" id="tki:TKV_c01270"/>
<dbReference type="PROSITE" id="PS51379">
    <property type="entry name" value="4FE4S_FER_2"/>
    <property type="match status" value="3"/>
</dbReference>
<dbReference type="PANTHER" id="PTHR43177">
    <property type="entry name" value="PROTEIN NRFC"/>
    <property type="match status" value="1"/>
</dbReference>
<protein>
    <submittedName>
        <fullName evidence="6">Ech-type complex subunit HycB1</fullName>
    </submittedName>
</protein>
<evidence type="ECO:0000313" key="7">
    <source>
        <dbReference type="Proteomes" id="UP000029669"/>
    </source>
</evidence>
<reference evidence="7" key="1">
    <citation type="journal article" date="2015" name="Genome Announc.">
        <title>Whole-Genome Sequences of 80 Environmental and Clinical Isolates of Burkholderia pseudomallei.</title>
        <authorList>
            <person name="Johnson S.L."/>
            <person name="Baker A.L."/>
            <person name="Chain P.S."/>
            <person name="Currie B.J."/>
            <person name="Daligault H.E."/>
            <person name="Davenport K.W."/>
            <person name="Davis C.B."/>
            <person name="Inglis T.J."/>
            <person name="Kaestli M."/>
            <person name="Koren S."/>
            <person name="Mayo M."/>
            <person name="Merritt A.J."/>
            <person name="Price E.P."/>
            <person name="Sarovich D.S."/>
            <person name="Warner J."/>
            <person name="Rosovitz M.J."/>
        </authorList>
    </citation>
    <scope>NUCLEOTIDE SEQUENCE [LARGE SCALE GENOMIC DNA]</scope>
    <source>
        <strain evidence="7">DSM 2030</strain>
    </source>
</reference>
<dbReference type="PANTHER" id="PTHR43177:SF3">
    <property type="entry name" value="PROTEIN NRFC HOMOLOG"/>
    <property type="match status" value="1"/>
</dbReference>
<feature type="domain" description="4Fe-4S ferredoxin-type" evidence="5">
    <location>
        <begin position="69"/>
        <end position="98"/>
    </location>
</feature>
<keyword evidence="2" id="KW-0479">Metal-binding</keyword>
<dbReference type="STRING" id="2325.TKV_c01270"/>
<dbReference type="SUPFAM" id="SSF54862">
    <property type="entry name" value="4Fe-4S ferredoxins"/>
    <property type="match status" value="1"/>
</dbReference>
<name>A0A097ANF8_THEKI</name>
<dbReference type="eggNOG" id="COG0437">
    <property type="taxonomic scope" value="Bacteria"/>
</dbReference>
<dbReference type="Proteomes" id="UP000029669">
    <property type="component" value="Chromosome"/>
</dbReference>
<evidence type="ECO:0000313" key="6">
    <source>
        <dbReference type="EMBL" id="AIS51332.1"/>
    </source>
</evidence>
<accession>A0A097ANF8</accession>
<keyword evidence="1" id="KW-0004">4Fe-4S</keyword>
<organism evidence="6 7">
    <name type="scientific">Thermoanaerobacter kivui</name>
    <name type="common">Acetogenium kivui</name>
    <dbReference type="NCBI Taxonomy" id="2325"/>
    <lineage>
        <taxon>Bacteria</taxon>
        <taxon>Bacillati</taxon>
        <taxon>Bacillota</taxon>
        <taxon>Clostridia</taxon>
        <taxon>Thermoanaerobacterales</taxon>
        <taxon>Thermoanaerobacteraceae</taxon>
        <taxon>Thermoanaerobacter</taxon>
    </lineage>
</organism>
<proteinExistence type="predicted"/>
<keyword evidence="3" id="KW-0408">Iron</keyword>
<dbReference type="PROSITE" id="PS00198">
    <property type="entry name" value="4FE4S_FER_1"/>
    <property type="match status" value="1"/>
</dbReference>
<feature type="domain" description="4Fe-4S ferredoxin-type" evidence="5">
    <location>
        <begin position="3"/>
        <end position="22"/>
    </location>
</feature>
<dbReference type="GO" id="GO:0051539">
    <property type="term" value="F:4 iron, 4 sulfur cluster binding"/>
    <property type="evidence" value="ECO:0007669"/>
    <property type="project" value="UniProtKB-KW"/>
</dbReference>
<evidence type="ECO:0000256" key="3">
    <source>
        <dbReference type="ARBA" id="ARBA00023004"/>
    </source>
</evidence>
<gene>
    <name evidence="6" type="primary">hycB1</name>
    <name evidence="6" type="ORF">TKV_c01270</name>
</gene>
<feature type="domain" description="4Fe-4S ferredoxin-type" evidence="5">
    <location>
        <begin position="36"/>
        <end position="68"/>
    </location>
</feature>
<evidence type="ECO:0000256" key="4">
    <source>
        <dbReference type="ARBA" id="ARBA00023014"/>
    </source>
</evidence>
<evidence type="ECO:0000256" key="1">
    <source>
        <dbReference type="ARBA" id="ARBA00022485"/>
    </source>
</evidence>
<keyword evidence="4" id="KW-0411">Iron-sulfur</keyword>
<dbReference type="InterPro" id="IPR050954">
    <property type="entry name" value="ET_IronSulfur_Cluster-Binding"/>
</dbReference>
<sequence length="163" mass="18096">MSKKVLFEPNICVGCEECVRACARWHEGETNAYVEQVGVYNIPMRCMHCADAPCAQICPVKAISINEDGIVLVDKSKCIGCGSCLLVCPFGIPRIDLSSKIMRKCDLCIDRLKEGKQPACVQFCSVGALQLVDPEEIEKRRRQKVASKLNELQNQPNVLPEVK</sequence>
<dbReference type="RefSeq" id="WP_049684329.1">
    <property type="nucleotide sequence ID" value="NZ_CP009170.1"/>
</dbReference>
<dbReference type="Pfam" id="PF13247">
    <property type="entry name" value="Fer4_11"/>
    <property type="match status" value="1"/>
</dbReference>
<dbReference type="GO" id="GO:0046872">
    <property type="term" value="F:metal ion binding"/>
    <property type="evidence" value="ECO:0007669"/>
    <property type="project" value="UniProtKB-KW"/>
</dbReference>
<evidence type="ECO:0000259" key="5">
    <source>
        <dbReference type="PROSITE" id="PS51379"/>
    </source>
</evidence>
<dbReference type="CDD" id="cd16374">
    <property type="entry name" value="DMSOR_beta_like"/>
    <property type="match status" value="1"/>
</dbReference>
<dbReference type="AlphaFoldDB" id="A0A097ANF8"/>
<dbReference type="Gene3D" id="3.30.70.20">
    <property type="match status" value="2"/>
</dbReference>
<dbReference type="HOGENOM" id="CLU_043374_3_3_9"/>
<dbReference type="InterPro" id="IPR017896">
    <property type="entry name" value="4Fe4S_Fe-S-bd"/>
</dbReference>
<dbReference type="OrthoDB" id="1722024at2"/>
<evidence type="ECO:0000256" key="2">
    <source>
        <dbReference type="ARBA" id="ARBA00022723"/>
    </source>
</evidence>
<dbReference type="EMBL" id="CP009170">
    <property type="protein sequence ID" value="AIS51332.1"/>
    <property type="molecule type" value="Genomic_DNA"/>
</dbReference>
<keyword evidence="7" id="KW-1185">Reference proteome</keyword>